<evidence type="ECO:0000313" key="12">
    <source>
        <dbReference type="Proteomes" id="UP000324832"/>
    </source>
</evidence>
<evidence type="ECO:0000256" key="7">
    <source>
        <dbReference type="ARBA" id="ARBA00023098"/>
    </source>
</evidence>
<keyword evidence="2 10" id="KW-0444">Lipid biosynthesis</keyword>
<reference evidence="11 12" key="1">
    <citation type="submission" date="2017-07" db="EMBL/GenBank/DDBJ databases">
        <authorList>
            <person name="Talla V."/>
            <person name="Backstrom N."/>
        </authorList>
    </citation>
    <scope>NUCLEOTIDE SEQUENCE [LARGE SCALE GENOMIC DNA]</scope>
</reference>
<evidence type="ECO:0000256" key="10">
    <source>
        <dbReference type="RuleBase" id="RU361115"/>
    </source>
</evidence>
<dbReference type="GO" id="GO:0034625">
    <property type="term" value="P:fatty acid elongation, monounsaturated fatty acid"/>
    <property type="evidence" value="ECO:0007669"/>
    <property type="project" value="TreeGrafter"/>
</dbReference>
<evidence type="ECO:0000256" key="9">
    <source>
        <dbReference type="ARBA" id="ARBA00023160"/>
    </source>
</evidence>
<evidence type="ECO:0000256" key="2">
    <source>
        <dbReference type="ARBA" id="ARBA00022516"/>
    </source>
</evidence>
<dbReference type="EC" id="2.3.1.199" evidence="10"/>
<keyword evidence="9 10" id="KW-0275">Fatty acid biosynthesis</keyword>
<feature type="transmembrane region" description="Helical" evidence="10">
    <location>
        <begin position="23"/>
        <end position="42"/>
    </location>
</feature>
<keyword evidence="4 10" id="KW-0812">Transmembrane</keyword>
<keyword evidence="12" id="KW-1185">Reference proteome</keyword>
<evidence type="ECO:0000313" key="11">
    <source>
        <dbReference type="EMBL" id="VVC92252.1"/>
    </source>
</evidence>
<dbReference type="PANTHER" id="PTHR11157:SF69">
    <property type="entry name" value="ELONGATION OF VERY LONG CHAIN FATTY ACIDS PROTEIN 7"/>
    <property type="match status" value="1"/>
</dbReference>
<keyword evidence="6 10" id="KW-1133">Transmembrane helix</keyword>
<dbReference type="GO" id="GO:0034626">
    <property type="term" value="P:fatty acid elongation, polyunsaturated fatty acid"/>
    <property type="evidence" value="ECO:0007669"/>
    <property type="project" value="TreeGrafter"/>
</dbReference>
<dbReference type="Proteomes" id="UP000324832">
    <property type="component" value="Unassembled WGS sequence"/>
</dbReference>
<dbReference type="GO" id="GO:0042761">
    <property type="term" value="P:very long-chain fatty acid biosynthetic process"/>
    <property type="evidence" value="ECO:0007669"/>
    <property type="project" value="TreeGrafter"/>
</dbReference>
<dbReference type="EMBL" id="FZQP02001238">
    <property type="protein sequence ID" value="VVC92252.1"/>
    <property type="molecule type" value="Genomic_DNA"/>
</dbReference>
<name>A0A5E4Q207_9NEOP</name>
<evidence type="ECO:0000256" key="3">
    <source>
        <dbReference type="ARBA" id="ARBA00022679"/>
    </source>
</evidence>
<dbReference type="GO" id="GO:0009922">
    <property type="term" value="F:fatty acid elongase activity"/>
    <property type="evidence" value="ECO:0007669"/>
    <property type="project" value="UniProtKB-EC"/>
</dbReference>
<keyword evidence="3 10" id="KW-0808">Transferase</keyword>
<evidence type="ECO:0000256" key="4">
    <source>
        <dbReference type="ARBA" id="ARBA00022692"/>
    </source>
</evidence>
<organism evidence="11 12">
    <name type="scientific">Leptidea sinapis</name>
    <dbReference type="NCBI Taxonomy" id="189913"/>
    <lineage>
        <taxon>Eukaryota</taxon>
        <taxon>Metazoa</taxon>
        <taxon>Ecdysozoa</taxon>
        <taxon>Arthropoda</taxon>
        <taxon>Hexapoda</taxon>
        <taxon>Insecta</taxon>
        <taxon>Pterygota</taxon>
        <taxon>Neoptera</taxon>
        <taxon>Endopterygota</taxon>
        <taxon>Lepidoptera</taxon>
        <taxon>Glossata</taxon>
        <taxon>Ditrysia</taxon>
        <taxon>Papilionoidea</taxon>
        <taxon>Pieridae</taxon>
        <taxon>Dismorphiinae</taxon>
        <taxon>Leptidea</taxon>
    </lineage>
</organism>
<dbReference type="AlphaFoldDB" id="A0A5E4Q207"/>
<comment type="catalytic activity">
    <reaction evidence="10">
        <text>a very-long-chain acyl-CoA + malonyl-CoA + H(+) = a very-long-chain 3-oxoacyl-CoA + CO2 + CoA</text>
        <dbReference type="Rhea" id="RHEA:32727"/>
        <dbReference type="ChEBI" id="CHEBI:15378"/>
        <dbReference type="ChEBI" id="CHEBI:16526"/>
        <dbReference type="ChEBI" id="CHEBI:57287"/>
        <dbReference type="ChEBI" id="CHEBI:57384"/>
        <dbReference type="ChEBI" id="CHEBI:90725"/>
        <dbReference type="ChEBI" id="CHEBI:90736"/>
        <dbReference type="EC" id="2.3.1.199"/>
    </reaction>
</comment>
<gene>
    <name evidence="11" type="ORF">LSINAPIS_LOCUS4740</name>
</gene>
<protein>
    <recommendedName>
        <fullName evidence="10">Elongation of very long chain fatty acids protein</fullName>
        <ecNumber evidence="10">2.3.1.199</ecNumber>
    </recommendedName>
    <alternativeName>
        <fullName evidence="10">Very-long-chain 3-oxoacyl-CoA synthase</fullName>
    </alternativeName>
</protein>
<sequence length="98" mass="11670">MDTIMSTYNYLIYDLASPVTKDWFLLSSPWPVLSIVLFYNFFCKKLGPYLMSNKEPFELKLVIKLYNLFQVLISLYLVYEIITGFVKHLILTRFLELQ</sequence>
<evidence type="ECO:0000256" key="1">
    <source>
        <dbReference type="ARBA" id="ARBA00004141"/>
    </source>
</evidence>
<keyword evidence="5 10" id="KW-0276">Fatty acid metabolism</keyword>
<proteinExistence type="inferred from homology"/>
<dbReference type="GO" id="GO:0030148">
    <property type="term" value="P:sphingolipid biosynthetic process"/>
    <property type="evidence" value="ECO:0007669"/>
    <property type="project" value="TreeGrafter"/>
</dbReference>
<evidence type="ECO:0000256" key="6">
    <source>
        <dbReference type="ARBA" id="ARBA00022989"/>
    </source>
</evidence>
<dbReference type="InterPro" id="IPR002076">
    <property type="entry name" value="ELO_fam"/>
</dbReference>
<dbReference type="GO" id="GO:0005789">
    <property type="term" value="C:endoplasmic reticulum membrane"/>
    <property type="evidence" value="ECO:0007669"/>
    <property type="project" value="TreeGrafter"/>
</dbReference>
<comment type="subcellular location">
    <subcellularLocation>
        <location evidence="1">Membrane</location>
        <topology evidence="1">Multi-pass membrane protein</topology>
    </subcellularLocation>
</comment>
<keyword evidence="8 10" id="KW-0472">Membrane</keyword>
<dbReference type="Pfam" id="PF01151">
    <property type="entry name" value="ELO"/>
    <property type="match status" value="1"/>
</dbReference>
<dbReference type="PANTHER" id="PTHR11157">
    <property type="entry name" value="FATTY ACID ACYL TRANSFERASE-RELATED"/>
    <property type="match status" value="1"/>
</dbReference>
<evidence type="ECO:0000256" key="8">
    <source>
        <dbReference type="ARBA" id="ARBA00023136"/>
    </source>
</evidence>
<comment type="caution">
    <text evidence="10">Lacks conserved residue(s) required for the propagation of feature annotation.</text>
</comment>
<dbReference type="GO" id="GO:0019367">
    <property type="term" value="P:fatty acid elongation, saturated fatty acid"/>
    <property type="evidence" value="ECO:0007669"/>
    <property type="project" value="TreeGrafter"/>
</dbReference>
<evidence type="ECO:0000256" key="5">
    <source>
        <dbReference type="ARBA" id="ARBA00022832"/>
    </source>
</evidence>
<feature type="transmembrane region" description="Helical" evidence="10">
    <location>
        <begin position="63"/>
        <end position="86"/>
    </location>
</feature>
<comment type="similarity">
    <text evidence="10">Belongs to the ELO family.</text>
</comment>
<accession>A0A5E4Q207</accession>
<keyword evidence="7 10" id="KW-0443">Lipid metabolism</keyword>